<dbReference type="AlphaFoldDB" id="A0AAE9MVQ1"/>
<protein>
    <submittedName>
        <fullName evidence="5">Diguanylate cyclase</fullName>
    </submittedName>
</protein>
<dbReference type="Proteomes" id="UP001059401">
    <property type="component" value="Chromosome"/>
</dbReference>
<dbReference type="Gene3D" id="3.30.70.270">
    <property type="match status" value="1"/>
</dbReference>
<evidence type="ECO:0000313" key="5">
    <source>
        <dbReference type="EMBL" id="UTY33626.1"/>
    </source>
</evidence>
<organism evidence="5 6">
    <name type="scientific">Treponema putidum</name>
    <dbReference type="NCBI Taxonomy" id="221027"/>
    <lineage>
        <taxon>Bacteria</taxon>
        <taxon>Pseudomonadati</taxon>
        <taxon>Spirochaetota</taxon>
        <taxon>Spirochaetia</taxon>
        <taxon>Spirochaetales</taxon>
        <taxon>Treponemataceae</taxon>
        <taxon>Treponema</taxon>
    </lineage>
</organism>
<feature type="transmembrane region" description="Helical" evidence="2">
    <location>
        <begin position="156"/>
        <end position="174"/>
    </location>
</feature>
<feature type="domain" description="GGDEF" evidence="3">
    <location>
        <begin position="349"/>
        <end position="470"/>
    </location>
</feature>
<keyword evidence="2" id="KW-1133">Transmembrane helix</keyword>
<proteinExistence type="predicted"/>
<evidence type="ECO:0000313" key="6">
    <source>
        <dbReference type="Proteomes" id="UP001058682"/>
    </source>
</evidence>
<keyword evidence="7" id="KW-1185">Reference proteome</keyword>
<dbReference type="SUPFAM" id="SSF55073">
    <property type="entry name" value="Nucleotide cyclase"/>
    <property type="match status" value="1"/>
</dbReference>
<feature type="region of interest" description="Disordered" evidence="1">
    <location>
        <begin position="271"/>
        <end position="315"/>
    </location>
</feature>
<dbReference type="KEGG" id="tpk:JO40_12150"/>
<feature type="compositionally biased region" description="Polar residues" evidence="1">
    <location>
        <begin position="303"/>
        <end position="314"/>
    </location>
</feature>
<dbReference type="PROSITE" id="PS50887">
    <property type="entry name" value="GGDEF"/>
    <property type="match status" value="1"/>
</dbReference>
<gene>
    <name evidence="5" type="ORF">E4N74_06025</name>
    <name evidence="4" type="ORF">E4N76_06925</name>
</gene>
<accession>A0AAE9MVQ1</accession>
<dbReference type="RefSeq" id="WP_044979464.1">
    <property type="nucleotide sequence ID" value="NZ_CP009228.1"/>
</dbReference>
<dbReference type="Pfam" id="PF00990">
    <property type="entry name" value="GGDEF"/>
    <property type="match status" value="1"/>
</dbReference>
<keyword evidence="2" id="KW-0812">Transmembrane</keyword>
<sequence>MKKMYIGIYAAIMLLIILGTFSWFVYGIVRDSNTGTAEARSTFAYFAKQIIILSEKENFAQSSYNQKLYALADELEIKAFIISTPSKNIILSWPKDSSLISYDEKGDFMIKPASMFVINHSGKINVKTMQSHDTELILTASIPTLKPAVIYLRLRSAFFIVLAVTILTVIVILITNLTNAKEMVYADIREKDLKKEENLNGSTYYAENKYYAEPQEETYPSIDDSISDEKFDNLNSNLSTQTKADDLEKKDEYIYGLEDLDDLNITKQFPYESGNESKHKEEKNITYVSSDSEEYTELKNTEESSSPNTGNTDINKVRGLYSPITGISWQEYLPEYLESELRRAASSEQDIALVIIKLNDFTIESMIGKKIAALLIDFIKFRDMIFEFDKNGFAAILQDTNLDEAMKKAEEIFKGTKSILTEYDVLKPISIGITTRTSRLISSERMIEEAQAAVNRAIKNNEDPIVAFRVNPEKYREFISDN</sequence>
<dbReference type="Proteomes" id="UP001058682">
    <property type="component" value="Chromosome"/>
</dbReference>
<name>A0AAE9MVQ1_9SPIR</name>
<dbReference type="EMBL" id="CP038804">
    <property type="protein sequence ID" value="UTY33626.1"/>
    <property type="molecule type" value="Genomic_DNA"/>
</dbReference>
<evidence type="ECO:0000256" key="2">
    <source>
        <dbReference type="SAM" id="Phobius"/>
    </source>
</evidence>
<dbReference type="InterPro" id="IPR043128">
    <property type="entry name" value="Rev_trsase/Diguanyl_cyclase"/>
</dbReference>
<feature type="compositionally biased region" description="Basic and acidic residues" evidence="1">
    <location>
        <begin position="275"/>
        <end position="284"/>
    </location>
</feature>
<evidence type="ECO:0000259" key="3">
    <source>
        <dbReference type="PROSITE" id="PS50887"/>
    </source>
</evidence>
<evidence type="ECO:0000256" key="1">
    <source>
        <dbReference type="SAM" id="MobiDB-lite"/>
    </source>
</evidence>
<feature type="transmembrane region" description="Helical" evidence="2">
    <location>
        <begin position="6"/>
        <end position="26"/>
    </location>
</feature>
<dbReference type="EMBL" id="CP038802">
    <property type="protein sequence ID" value="UTY28759.1"/>
    <property type="molecule type" value="Genomic_DNA"/>
</dbReference>
<keyword evidence="2" id="KW-0472">Membrane</keyword>
<reference evidence="5" key="1">
    <citation type="submission" date="2019-04" db="EMBL/GenBank/DDBJ databases">
        <title>Whole genome sequencing of oral phylogroup 2 treponemes.</title>
        <authorList>
            <person name="Chan Y."/>
            <person name="Zeng H.H."/>
            <person name="Yu X.L."/>
            <person name="Leung W.K."/>
            <person name="Watt R.M."/>
        </authorList>
    </citation>
    <scope>NUCLEOTIDE SEQUENCE</scope>
    <source>
        <strain evidence="5">OMZ 835</strain>
        <strain evidence="4">OMZ 847</strain>
    </source>
</reference>
<evidence type="ECO:0000313" key="7">
    <source>
        <dbReference type="Proteomes" id="UP001059401"/>
    </source>
</evidence>
<dbReference type="SMART" id="SM00267">
    <property type="entry name" value="GGDEF"/>
    <property type="match status" value="1"/>
</dbReference>
<evidence type="ECO:0000313" key="4">
    <source>
        <dbReference type="EMBL" id="UTY28759.1"/>
    </source>
</evidence>
<dbReference type="InterPro" id="IPR029787">
    <property type="entry name" value="Nucleotide_cyclase"/>
</dbReference>
<dbReference type="InterPro" id="IPR000160">
    <property type="entry name" value="GGDEF_dom"/>
</dbReference>